<accession>A0ACD1DTR7</accession>
<dbReference type="Proteomes" id="UP000682204">
    <property type="component" value="Chromosome"/>
</dbReference>
<keyword evidence="2" id="KW-1185">Reference proteome</keyword>
<dbReference type="EMBL" id="CP074691">
    <property type="protein sequence ID" value="QVL35573.1"/>
    <property type="molecule type" value="Genomic_DNA"/>
</dbReference>
<evidence type="ECO:0000313" key="2">
    <source>
        <dbReference type="Proteomes" id="UP000682204"/>
    </source>
</evidence>
<gene>
    <name evidence="1" type="ORF">KIH16_10345</name>
</gene>
<protein>
    <submittedName>
        <fullName evidence="1">MurR/RpiR family transcriptional regulator</fullName>
    </submittedName>
</protein>
<sequence length="288" mass="31854">MDSVQLQELMRGKLEGMPTKARRVIEYLLSNMREAAFRSIGEVADDLSVSKAQLVRVARILGFDGYSDLKEALQQAILEKINPATMLARVMDDQESLPNVIYKTEHANLDDTWSQLPPGSLDAFCSLVREARNIHCLGWGISSLVTEHLFMRLRVMGLAALSMRRGSLTLLEQARSVGEGDLIVVCELPSYVVEVTETVELARKKGAKVVAIVDSPAAPLCRFSDLNFFISAASPTFGSSIVGPLFLTHILTSVLAVHMGDRAHTALEEQAQFLHDERIFHPVFGLKY</sequence>
<evidence type="ECO:0000313" key="1">
    <source>
        <dbReference type="EMBL" id="QVL35573.1"/>
    </source>
</evidence>
<name>A0ACD1DTR7_9BACT</name>
<organism evidence="1 2">
    <name type="scientific">Aminirod propionatiphilus</name>
    <dbReference type="NCBI Taxonomy" id="3415223"/>
    <lineage>
        <taxon>Bacteria</taxon>
        <taxon>Thermotogati</taxon>
        <taxon>Synergistota</taxon>
        <taxon>Synergistia</taxon>
        <taxon>Synergistales</taxon>
        <taxon>Aminiphilaceae</taxon>
        <taxon>Aminirod</taxon>
    </lineage>
</organism>
<reference evidence="1" key="1">
    <citation type="submission" date="2021-05" db="EMBL/GenBank/DDBJ databases">
        <title>An isolated secondary fermenter in methanogenic hydrocarbon-degrading communities.</title>
        <authorList>
            <person name="Liu Y.-F."/>
            <person name="Liu Z.-l."/>
        </authorList>
    </citation>
    <scope>NUCLEOTIDE SEQUENCE</scope>
    <source>
        <strain evidence="1">L-13</strain>
    </source>
</reference>
<proteinExistence type="predicted"/>